<feature type="domain" description="Cystatin" evidence="6">
    <location>
        <begin position="2"/>
        <end position="81"/>
    </location>
</feature>
<dbReference type="PRINTS" id="PR00295">
    <property type="entry name" value="STEFINA"/>
</dbReference>
<gene>
    <name evidence="7" type="ORF">RIMI_LOCUS15552369</name>
</gene>
<evidence type="ECO:0000256" key="3">
    <source>
        <dbReference type="ARBA" id="ARBA00022490"/>
    </source>
</evidence>
<protein>
    <recommendedName>
        <fullName evidence="6">Cystatin domain-containing protein</fullName>
    </recommendedName>
</protein>
<organism evidence="7 8">
    <name type="scientific">Ranitomeya imitator</name>
    <name type="common">mimic poison frog</name>
    <dbReference type="NCBI Taxonomy" id="111125"/>
    <lineage>
        <taxon>Eukaryota</taxon>
        <taxon>Metazoa</taxon>
        <taxon>Chordata</taxon>
        <taxon>Craniata</taxon>
        <taxon>Vertebrata</taxon>
        <taxon>Euteleostomi</taxon>
        <taxon>Amphibia</taxon>
        <taxon>Batrachia</taxon>
        <taxon>Anura</taxon>
        <taxon>Neobatrachia</taxon>
        <taxon>Hyloidea</taxon>
        <taxon>Dendrobatidae</taxon>
        <taxon>Dendrobatinae</taxon>
        <taxon>Ranitomeya</taxon>
    </lineage>
</organism>
<dbReference type="InterPro" id="IPR046350">
    <property type="entry name" value="Cystatin_sf"/>
</dbReference>
<keyword evidence="8" id="KW-1185">Reference proteome</keyword>
<dbReference type="SMART" id="SM00043">
    <property type="entry name" value="CY"/>
    <property type="match status" value="1"/>
</dbReference>
<dbReference type="PANTHER" id="PTHR11414">
    <property type="entry name" value="CYSTATIN FAMILY MEMBER"/>
    <property type="match status" value="1"/>
</dbReference>
<keyword evidence="5" id="KW-0789">Thiol protease inhibitor</keyword>
<reference evidence="7" key="1">
    <citation type="submission" date="2023-07" db="EMBL/GenBank/DDBJ databases">
        <authorList>
            <person name="Stuckert A."/>
        </authorList>
    </citation>
    <scope>NUCLEOTIDE SEQUENCE</scope>
</reference>
<dbReference type="PANTHER" id="PTHR11414:SF21">
    <property type="entry name" value="CYSTATIN 14A, TANDEM DUPLICATE 1-RELATED"/>
    <property type="match status" value="1"/>
</dbReference>
<evidence type="ECO:0000313" key="7">
    <source>
        <dbReference type="EMBL" id="CAJ0956508.1"/>
    </source>
</evidence>
<sequence>MALCGGLGSVKPATEAVQALCDQVKAEVEEKHGKKYPKFVAVEYKTQLVAGTNFFVKVLTGDEEYIHLRMYQTLPHDGEKL</sequence>
<evidence type="ECO:0000256" key="1">
    <source>
        <dbReference type="ARBA" id="ARBA00004496"/>
    </source>
</evidence>
<dbReference type="Proteomes" id="UP001176940">
    <property type="component" value="Unassembled WGS sequence"/>
</dbReference>
<comment type="similarity">
    <text evidence="2">Belongs to the cystatin family.</text>
</comment>
<accession>A0ABN9M4K9</accession>
<evidence type="ECO:0000256" key="4">
    <source>
        <dbReference type="ARBA" id="ARBA00022690"/>
    </source>
</evidence>
<dbReference type="InterPro" id="IPR001713">
    <property type="entry name" value="Prot_inh_stefin"/>
</dbReference>
<dbReference type="CDD" id="cd00042">
    <property type="entry name" value="CY"/>
    <property type="match status" value="1"/>
</dbReference>
<evidence type="ECO:0000256" key="2">
    <source>
        <dbReference type="ARBA" id="ARBA00009403"/>
    </source>
</evidence>
<comment type="caution">
    <text evidence="7">The sequence shown here is derived from an EMBL/GenBank/DDBJ whole genome shotgun (WGS) entry which is preliminary data.</text>
</comment>
<evidence type="ECO:0000259" key="6">
    <source>
        <dbReference type="SMART" id="SM00043"/>
    </source>
</evidence>
<dbReference type="EMBL" id="CAUEEQ010041973">
    <property type="protein sequence ID" value="CAJ0956508.1"/>
    <property type="molecule type" value="Genomic_DNA"/>
</dbReference>
<keyword evidence="4" id="KW-0646">Protease inhibitor</keyword>
<proteinExistence type="inferred from homology"/>
<keyword evidence="3" id="KW-0963">Cytoplasm</keyword>
<comment type="subcellular location">
    <subcellularLocation>
        <location evidence="1">Cytoplasm</location>
    </subcellularLocation>
</comment>
<dbReference type="SUPFAM" id="SSF54403">
    <property type="entry name" value="Cystatin/monellin"/>
    <property type="match status" value="1"/>
</dbReference>
<evidence type="ECO:0000256" key="5">
    <source>
        <dbReference type="ARBA" id="ARBA00022704"/>
    </source>
</evidence>
<dbReference type="Pfam" id="PF00031">
    <property type="entry name" value="Cystatin"/>
    <property type="match status" value="1"/>
</dbReference>
<evidence type="ECO:0000313" key="8">
    <source>
        <dbReference type="Proteomes" id="UP001176940"/>
    </source>
</evidence>
<dbReference type="Gene3D" id="3.10.450.10">
    <property type="match status" value="1"/>
</dbReference>
<dbReference type="InterPro" id="IPR000010">
    <property type="entry name" value="Cystatin_dom"/>
</dbReference>
<name>A0ABN9M4K9_9NEOB</name>